<protein>
    <submittedName>
        <fullName evidence="1">Uncharacterized protein</fullName>
    </submittedName>
</protein>
<name>A0AAD7CLR1_MYCRO</name>
<evidence type="ECO:0000313" key="1">
    <source>
        <dbReference type="EMBL" id="KAJ7652557.1"/>
    </source>
</evidence>
<dbReference type="Proteomes" id="UP001221757">
    <property type="component" value="Unassembled WGS sequence"/>
</dbReference>
<keyword evidence="2" id="KW-1185">Reference proteome</keyword>
<evidence type="ECO:0000313" key="2">
    <source>
        <dbReference type="Proteomes" id="UP001221757"/>
    </source>
</evidence>
<proteinExistence type="predicted"/>
<feature type="non-terminal residue" evidence="1">
    <location>
        <position position="70"/>
    </location>
</feature>
<dbReference type="EMBL" id="JARKIE010000347">
    <property type="protein sequence ID" value="KAJ7652557.1"/>
    <property type="molecule type" value="Genomic_DNA"/>
</dbReference>
<organism evidence="1 2">
    <name type="scientific">Mycena rosella</name>
    <name type="common">Pink bonnet</name>
    <name type="synonym">Agaricus rosellus</name>
    <dbReference type="NCBI Taxonomy" id="1033263"/>
    <lineage>
        <taxon>Eukaryota</taxon>
        <taxon>Fungi</taxon>
        <taxon>Dikarya</taxon>
        <taxon>Basidiomycota</taxon>
        <taxon>Agaricomycotina</taxon>
        <taxon>Agaricomycetes</taxon>
        <taxon>Agaricomycetidae</taxon>
        <taxon>Agaricales</taxon>
        <taxon>Marasmiineae</taxon>
        <taxon>Mycenaceae</taxon>
        <taxon>Mycena</taxon>
    </lineage>
</organism>
<accession>A0AAD7CLR1</accession>
<comment type="caution">
    <text evidence="1">The sequence shown here is derived from an EMBL/GenBank/DDBJ whole genome shotgun (WGS) entry which is preliminary data.</text>
</comment>
<gene>
    <name evidence="1" type="ORF">B0H17DRAFT_902639</name>
</gene>
<feature type="non-terminal residue" evidence="1">
    <location>
        <position position="1"/>
    </location>
</feature>
<sequence>DPESTREIQNCWVKNPDNRLVIDCILTNDRKWGRKAINKPLVLKTWRKVLENEDSLPKDWTREVGVLVGI</sequence>
<dbReference type="AlphaFoldDB" id="A0AAD7CLR1"/>
<reference evidence="1" key="1">
    <citation type="submission" date="2023-03" db="EMBL/GenBank/DDBJ databases">
        <title>Massive genome expansion in bonnet fungi (Mycena s.s.) driven by repeated elements and novel gene families across ecological guilds.</title>
        <authorList>
            <consortium name="Lawrence Berkeley National Laboratory"/>
            <person name="Harder C.B."/>
            <person name="Miyauchi S."/>
            <person name="Viragh M."/>
            <person name="Kuo A."/>
            <person name="Thoen E."/>
            <person name="Andreopoulos B."/>
            <person name="Lu D."/>
            <person name="Skrede I."/>
            <person name="Drula E."/>
            <person name="Henrissat B."/>
            <person name="Morin E."/>
            <person name="Kohler A."/>
            <person name="Barry K."/>
            <person name="LaButti K."/>
            <person name="Morin E."/>
            <person name="Salamov A."/>
            <person name="Lipzen A."/>
            <person name="Mereny Z."/>
            <person name="Hegedus B."/>
            <person name="Baldrian P."/>
            <person name="Stursova M."/>
            <person name="Weitz H."/>
            <person name="Taylor A."/>
            <person name="Grigoriev I.V."/>
            <person name="Nagy L.G."/>
            <person name="Martin F."/>
            <person name="Kauserud H."/>
        </authorList>
    </citation>
    <scope>NUCLEOTIDE SEQUENCE</scope>
    <source>
        <strain evidence="1">CBHHK067</strain>
    </source>
</reference>